<feature type="compositionally biased region" description="Low complexity" evidence="1">
    <location>
        <begin position="57"/>
        <end position="68"/>
    </location>
</feature>
<sequence length="77" mass="8544">MAQKFYCKWCGTNYSSVSSLTSGHCSRNPEGKYHELYEGAEKSQYTCKFCGAKYSSLSSLTSGSCSKSPYKKHHPAL</sequence>
<organism evidence="2 3">
    <name type="scientific">Treponema medium ATCC 700293</name>
    <dbReference type="NCBI Taxonomy" id="1125700"/>
    <lineage>
        <taxon>Bacteria</taxon>
        <taxon>Pseudomonadati</taxon>
        <taxon>Spirochaetota</taxon>
        <taxon>Spirochaetia</taxon>
        <taxon>Spirochaetales</taxon>
        <taxon>Treponemataceae</taxon>
        <taxon>Treponema</taxon>
    </lineage>
</organism>
<feature type="region of interest" description="Disordered" evidence="1">
    <location>
        <begin position="57"/>
        <end position="77"/>
    </location>
</feature>
<name>A0AA87TE61_TREMD</name>
<evidence type="ECO:0000256" key="1">
    <source>
        <dbReference type="SAM" id="MobiDB-lite"/>
    </source>
</evidence>
<gene>
    <name evidence="2" type="ORF">HMPREF9195_02042</name>
</gene>
<dbReference type="EMBL" id="ATFE01000014">
    <property type="protein sequence ID" value="EPF27912.1"/>
    <property type="molecule type" value="Genomic_DNA"/>
</dbReference>
<dbReference type="Proteomes" id="UP000014634">
    <property type="component" value="Unassembled WGS sequence"/>
</dbReference>
<accession>A0AA87TE61</accession>
<comment type="caution">
    <text evidence="2">The sequence shown here is derived from an EMBL/GenBank/DDBJ whole genome shotgun (WGS) entry which is preliminary data.</text>
</comment>
<dbReference type="AlphaFoldDB" id="A0AA87TE61"/>
<evidence type="ECO:0000313" key="3">
    <source>
        <dbReference type="Proteomes" id="UP000014634"/>
    </source>
</evidence>
<proteinExistence type="predicted"/>
<reference evidence="2 3" key="1">
    <citation type="submission" date="2013-04" db="EMBL/GenBank/DDBJ databases">
        <title>The Genome Sequence of Treponema medium ATCC 700293.</title>
        <authorList>
            <consortium name="The Broad Institute Genomics Platform"/>
            <person name="Earl A."/>
            <person name="Ward D."/>
            <person name="Feldgarden M."/>
            <person name="Gevers D."/>
            <person name="Leonetti C."/>
            <person name="Blanton J.M."/>
            <person name="Dewhirst F.E."/>
            <person name="Izard J."/>
            <person name="Walker B."/>
            <person name="Young S."/>
            <person name="Zeng Q."/>
            <person name="Gargeya S."/>
            <person name="Fitzgerald M."/>
            <person name="Haas B."/>
            <person name="Abouelleil A."/>
            <person name="Allen A.W."/>
            <person name="Alvarado L."/>
            <person name="Arachchi H.M."/>
            <person name="Berlin A.M."/>
            <person name="Chapman S.B."/>
            <person name="Gainer-Dewar J."/>
            <person name="Goldberg J."/>
            <person name="Griggs A."/>
            <person name="Gujja S."/>
            <person name="Hansen M."/>
            <person name="Howarth C."/>
            <person name="Imamovic A."/>
            <person name="Ireland A."/>
            <person name="Larimer J."/>
            <person name="McCowan C."/>
            <person name="Murphy C."/>
            <person name="Pearson M."/>
            <person name="Poon T.W."/>
            <person name="Priest M."/>
            <person name="Roberts A."/>
            <person name="Saif S."/>
            <person name="Shea T."/>
            <person name="Sisk P."/>
            <person name="Sykes S."/>
            <person name="Wortman J."/>
            <person name="Nusbaum C."/>
            <person name="Birren B."/>
        </authorList>
    </citation>
    <scope>NUCLEOTIDE SEQUENCE [LARGE SCALE GENOMIC DNA]</scope>
    <source>
        <strain evidence="2 3">ATCC 700293</strain>
    </source>
</reference>
<evidence type="ECO:0008006" key="4">
    <source>
        <dbReference type="Google" id="ProtNLM"/>
    </source>
</evidence>
<protein>
    <recommendedName>
        <fullName evidence="4">C2H2-type domain-containing protein</fullName>
    </recommendedName>
</protein>
<evidence type="ECO:0000313" key="2">
    <source>
        <dbReference type="EMBL" id="EPF27912.1"/>
    </source>
</evidence>